<organism evidence="2 3">
    <name type="scientific">Senegalia massiliensis</name>
    <dbReference type="NCBI Taxonomy" id="1720316"/>
    <lineage>
        <taxon>Bacteria</taxon>
        <taxon>Bacillati</taxon>
        <taxon>Bacillota</taxon>
        <taxon>Clostridia</taxon>
        <taxon>Eubacteriales</taxon>
        <taxon>Clostridiaceae</taxon>
        <taxon>Senegalia</taxon>
    </lineage>
</organism>
<accession>A0A845R019</accession>
<dbReference type="NCBIfam" id="TIGR02357">
    <property type="entry name" value="ECF_ThiT_YuaJ"/>
    <property type="match status" value="1"/>
</dbReference>
<keyword evidence="3" id="KW-1185">Reference proteome</keyword>
<dbReference type="Pfam" id="PF09515">
    <property type="entry name" value="Thia_YuaJ"/>
    <property type="match status" value="1"/>
</dbReference>
<feature type="transmembrane region" description="Helical" evidence="1">
    <location>
        <begin position="47"/>
        <end position="67"/>
    </location>
</feature>
<feature type="transmembrane region" description="Helical" evidence="1">
    <location>
        <begin position="109"/>
        <end position="139"/>
    </location>
</feature>
<dbReference type="InterPro" id="IPR012651">
    <property type="entry name" value="Thia_Transptr_ThiT"/>
</dbReference>
<feature type="transmembrane region" description="Helical" evidence="1">
    <location>
        <begin position="79"/>
        <end position="97"/>
    </location>
</feature>
<dbReference type="Proteomes" id="UP000467132">
    <property type="component" value="Unassembled WGS sequence"/>
</dbReference>
<dbReference type="EMBL" id="QXXA01000015">
    <property type="protein sequence ID" value="NBI07770.1"/>
    <property type="molecule type" value="Genomic_DNA"/>
</dbReference>
<keyword evidence="1" id="KW-0472">Membrane</keyword>
<dbReference type="OrthoDB" id="9795813at2"/>
<reference evidence="2 3" key="1">
    <citation type="submission" date="2018-08" db="EMBL/GenBank/DDBJ databases">
        <title>Murine metabolic-syndrome-specific gut microbial biobank.</title>
        <authorList>
            <person name="Liu C."/>
        </authorList>
    </citation>
    <scope>NUCLEOTIDE SEQUENCE [LARGE SCALE GENOMIC DNA]</scope>
    <source>
        <strain evidence="2 3">583</strain>
    </source>
</reference>
<evidence type="ECO:0000313" key="2">
    <source>
        <dbReference type="EMBL" id="NBI07770.1"/>
    </source>
</evidence>
<keyword evidence="1" id="KW-1133">Transmembrane helix</keyword>
<keyword evidence="1" id="KW-0812">Transmembrane</keyword>
<protein>
    <submittedName>
        <fullName evidence="2">Energy-coupled thiamine transporter ThiT</fullName>
    </submittedName>
</protein>
<dbReference type="GO" id="GO:0005886">
    <property type="term" value="C:plasma membrane"/>
    <property type="evidence" value="ECO:0007669"/>
    <property type="project" value="InterPro"/>
</dbReference>
<sequence length="183" mass="20137">MNKKWSAKMLTEGGILIALSILLSYIKIYQAPSGGSVTAGSMIPIMIFAIRWGLGPGIFMGATYGLVDFLLKPSFYHPIQFLLDYPIAFGFLGLAGLGYKIKKDGVKGYLTLIIGIILALSGRLISHVLSGVIFFASYAGDQNPWIYSIGYNATYMVPELIISILIISLIWKPMKRTIKSENY</sequence>
<dbReference type="AlphaFoldDB" id="A0A845R019"/>
<evidence type="ECO:0000256" key="1">
    <source>
        <dbReference type="SAM" id="Phobius"/>
    </source>
</evidence>
<dbReference type="GO" id="GO:0015234">
    <property type="term" value="F:thiamine transmembrane transporter activity"/>
    <property type="evidence" value="ECO:0007669"/>
    <property type="project" value="InterPro"/>
</dbReference>
<evidence type="ECO:0000313" key="3">
    <source>
        <dbReference type="Proteomes" id="UP000467132"/>
    </source>
</evidence>
<feature type="transmembrane region" description="Helical" evidence="1">
    <location>
        <begin position="145"/>
        <end position="171"/>
    </location>
</feature>
<proteinExistence type="predicted"/>
<name>A0A845R019_9CLOT</name>
<dbReference type="RefSeq" id="WP_160198240.1">
    <property type="nucleotide sequence ID" value="NZ_QXXA01000015.1"/>
</dbReference>
<gene>
    <name evidence="2" type="primary">thiT</name>
    <name evidence="2" type="ORF">D3Z33_12990</name>
</gene>
<comment type="caution">
    <text evidence="2">The sequence shown here is derived from an EMBL/GenBank/DDBJ whole genome shotgun (WGS) entry which is preliminary data.</text>
</comment>
<dbReference type="Gene3D" id="1.10.1760.20">
    <property type="match status" value="1"/>
</dbReference>